<comment type="similarity">
    <text evidence="3">Belongs to the iron-sulfur dependent L-serine dehydratase family.</text>
</comment>
<proteinExistence type="inferred from homology"/>
<dbReference type="PANTHER" id="PTHR30182">
    <property type="entry name" value="L-SERINE DEHYDRATASE"/>
    <property type="match status" value="1"/>
</dbReference>
<sequence>MSTYPSIFNDVIGPVMRGPSSSHCAASLRIARLCRDLMDENIKNILIEFDPNGSLATTHKSQGSDMGLFGGFLGWEAYDERLPESEKYLAAAGINVEIKICDIKADHPNTYKIRLKNDKETRNLTAISTGGGMIEVIEIDGVGVAMAGDYFETLVYCTESDEIISFLKASIAYDSIAFHQGEISFVEIKSQAPLDTIICDELNAMDSVLFIKCLKPVLPVMSRHNLQVPFITCHEMLAYNEDKNKSLWELAIDYEAARGNISAEDVFEKMRKIIHIMGNAIELGLKGTHYEDRILGSQSLQFQQKLAAKQLVGGDANNRIIMYVSAMMEVKSSMGVIVAAPTAGSCGALPGALFGTAHAMDLHEDEIVKAMLSAGLIGVFIAAHATFAAEVGGCMAETGSGGGMAAAGIVGLKGGTLKQSIAAASLALQNSLGIICDPIGNRVEAPCLGRNVMAATNAVSCANMALSDYEQLIPLDEVIETMKAVGDQIHHTLRCTNLGGLSITKAAKKIEAMLEEEPNKFYKSC</sequence>
<evidence type="ECO:0000313" key="14">
    <source>
        <dbReference type="Proteomes" id="UP001204772"/>
    </source>
</evidence>
<dbReference type="EC" id="4.3.1.17" evidence="4"/>
<evidence type="ECO:0000256" key="4">
    <source>
        <dbReference type="ARBA" id="ARBA00012093"/>
    </source>
</evidence>
<evidence type="ECO:0000256" key="8">
    <source>
        <dbReference type="ARBA" id="ARBA00023004"/>
    </source>
</evidence>
<evidence type="ECO:0000256" key="10">
    <source>
        <dbReference type="ARBA" id="ARBA00023239"/>
    </source>
</evidence>
<evidence type="ECO:0000256" key="11">
    <source>
        <dbReference type="ARBA" id="ARBA00049406"/>
    </source>
</evidence>
<comment type="caution">
    <text evidence="13">The sequence shown here is derived from an EMBL/GenBank/DDBJ whole genome shotgun (WGS) entry which is preliminary data.</text>
</comment>
<keyword evidence="10 13" id="KW-0456">Lyase</keyword>
<comment type="catalytic activity">
    <reaction evidence="11">
        <text>L-serine = pyruvate + NH4(+)</text>
        <dbReference type="Rhea" id="RHEA:19169"/>
        <dbReference type="ChEBI" id="CHEBI:15361"/>
        <dbReference type="ChEBI" id="CHEBI:28938"/>
        <dbReference type="ChEBI" id="CHEBI:33384"/>
        <dbReference type="EC" id="4.3.1.17"/>
    </reaction>
</comment>
<dbReference type="Gene3D" id="3.30.1330.90">
    <property type="entry name" value="D-3-phosphoglycerate dehydrogenase, domain 3"/>
    <property type="match status" value="1"/>
</dbReference>
<evidence type="ECO:0000256" key="7">
    <source>
        <dbReference type="ARBA" id="ARBA00022723"/>
    </source>
</evidence>
<feature type="domain" description="Serine dehydratase-like alpha subunit" evidence="12">
    <location>
        <begin position="243"/>
        <end position="501"/>
    </location>
</feature>
<dbReference type="InterPro" id="IPR051318">
    <property type="entry name" value="Fe-S_L-Ser"/>
</dbReference>
<dbReference type="SUPFAM" id="SSF143548">
    <property type="entry name" value="Serine metabolism enzymes domain"/>
    <property type="match status" value="1"/>
</dbReference>
<dbReference type="Pfam" id="PF03313">
    <property type="entry name" value="SDH_alpha"/>
    <property type="match status" value="1"/>
</dbReference>
<reference evidence="13 14" key="1">
    <citation type="submission" date="2022-06" db="EMBL/GenBank/DDBJ databases">
        <title>Runella sp. S5 genome sequencing.</title>
        <authorList>
            <person name="Park S."/>
        </authorList>
    </citation>
    <scope>NUCLEOTIDE SEQUENCE [LARGE SCALE GENOMIC DNA]</scope>
    <source>
        <strain evidence="13 14">S5</strain>
    </source>
</reference>
<gene>
    <name evidence="13" type="ORF">NCI00_08185</name>
</gene>
<protein>
    <recommendedName>
        <fullName evidence="4">L-serine ammonia-lyase</fullName>
        <ecNumber evidence="4">4.3.1.17</ecNumber>
    </recommendedName>
</protein>
<organism evidence="13 14">
    <name type="scientific">Runella salmonicolor</name>
    <dbReference type="NCBI Taxonomy" id="2950278"/>
    <lineage>
        <taxon>Bacteria</taxon>
        <taxon>Pseudomonadati</taxon>
        <taxon>Bacteroidota</taxon>
        <taxon>Cytophagia</taxon>
        <taxon>Cytophagales</taxon>
        <taxon>Spirosomataceae</taxon>
        <taxon>Runella</taxon>
    </lineage>
</organism>
<name>A0ABT1FPJ2_9BACT</name>
<keyword evidence="5" id="KW-0312">Gluconeogenesis</keyword>
<dbReference type="GO" id="GO:0003941">
    <property type="term" value="F:L-serine ammonia-lyase activity"/>
    <property type="evidence" value="ECO:0007669"/>
    <property type="project" value="UniProtKB-EC"/>
</dbReference>
<dbReference type="Proteomes" id="UP001204772">
    <property type="component" value="Unassembled WGS sequence"/>
</dbReference>
<evidence type="ECO:0000256" key="2">
    <source>
        <dbReference type="ARBA" id="ARBA00004742"/>
    </source>
</evidence>
<dbReference type="RefSeq" id="WP_253526622.1">
    <property type="nucleotide sequence ID" value="NZ_JAMZEL010000002.1"/>
</dbReference>
<evidence type="ECO:0000256" key="9">
    <source>
        <dbReference type="ARBA" id="ARBA00023014"/>
    </source>
</evidence>
<keyword evidence="7" id="KW-0479">Metal-binding</keyword>
<keyword evidence="8" id="KW-0408">Iron</keyword>
<accession>A0ABT1FPJ2</accession>
<evidence type="ECO:0000313" key="13">
    <source>
        <dbReference type="EMBL" id="MCP1382397.1"/>
    </source>
</evidence>
<dbReference type="EMBL" id="JAMZEL010000002">
    <property type="protein sequence ID" value="MCP1382397.1"/>
    <property type="molecule type" value="Genomic_DNA"/>
</dbReference>
<evidence type="ECO:0000256" key="5">
    <source>
        <dbReference type="ARBA" id="ARBA00022432"/>
    </source>
</evidence>
<keyword evidence="6" id="KW-0004">4Fe-4S</keyword>
<keyword evidence="9" id="KW-0411">Iron-sulfur</keyword>
<comment type="cofactor">
    <cofactor evidence="1">
        <name>[4Fe-4S] cluster</name>
        <dbReference type="ChEBI" id="CHEBI:49883"/>
    </cofactor>
</comment>
<dbReference type="InterPro" id="IPR029009">
    <property type="entry name" value="ASB_dom_sf"/>
</dbReference>
<evidence type="ECO:0000256" key="1">
    <source>
        <dbReference type="ARBA" id="ARBA00001966"/>
    </source>
</evidence>
<evidence type="ECO:0000259" key="12">
    <source>
        <dbReference type="Pfam" id="PF03313"/>
    </source>
</evidence>
<evidence type="ECO:0000256" key="3">
    <source>
        <dbReference type="ARBA" id="ARBA00008636"/>
    </source>
</evidence>
<dbReference type="PANTHER" id="PTHR30182:SF1">
    <property type="entry name" value="L-SERINE DEHYDRATASE 1"/>
    <property type="match status" value="1"/>
</dbReference>
<evidence type="ECO:0000256" key="6">
    <source>
        <dbReference type="ARBA" id="ARBA00022485"/>
    </source>
</evidence>
<dbReference type="InterPro" id="IPR005130">
    <property type="entry name" value="Ser_deHydtase-like_asu"/>
</dbReference>
<comment type="pathway">
    <text evidence="2">Carbohydrate biosynthesis; gluconeogenesis.</text>
</comment>
<keyword evidence="14" id="KW-1185">Reference proteome</keyword>